<dbReference type="InParanoid" id="A0A1Y1URK0"/>
<dbReference type="InterPro" id="IPR003616">
    <property type="entry name" value="Post-SET_dom"/>
</dbReference>
<dbReference type="GO" id="GO:0032259">
    <property type="term" value="P:methylation"/>
    <property type="evidence" value="ECO:0007669"/>
    <property type="project" value="UniProtKB-KW"/>
</dbReference>
<gene>
    <name evidence="5" type="ORF">BD324DRAFT_678130</name>
</gene>
<dbReference type="PANTHER" id="PTHR12350:SF19">
    <property type="entry name" value="SET DOMAIN-CONTAINING PROTEIN"/>
    <property type="match status" value="1"/>
</dbReference>
<dbReference type="PROSITE" id="PS50868">
    <property type="entry name" value="POST_SET"/>
    <property type="match status" value="1"/>
</dbReference>
<keyword evidence="2" id="KW-0808">Transferase</keyword>
<dbReference type="SUPFAM" id="SSF82199">
    <property type="entry name" value="SET domain"/>
    <property type="match status" value="1"/>
</dbReference>
<evidence type="ECO:0000256" key="3">
    <source>
        <dbReference type="SAM" id="MobiDB-lite"/>
    </source>
</evidence>
<name>A0A1Y1URK0_9TREE</name>
<evidence type="ECO:0000259" key="4">
    <source>
        <dbReference type="PROSITE" id="PS50868"/>
    </source>
</evidence>
<feature type="region of interest" description="Disordered" evidence="3">
    <location>
        <begin position="1"/>
        <end position="26"/>
    </location>
</feature>
<evidence type="ECO:0000256" key="2">
    <source>
        <dbReference type="ARBA" id="ARBA00022679"/>
    </source>
</evidence>
<evidence type="ECO:0000313" key="6">
    <source>
        <dbReference type="Proteomes" id="UP000193218"/>
    </source>
</evidence>
<keyword evidence="6" id="KW-1185">Reference proteome</keyword>
<organism evidence="5 6">
    <name type="scientific">Kockovaella imperatae</name>
    <dbReference type="NCBI Taxonomy" id="4999"/>
    <lineage>
        <taxon>Eukaryota</taxon>
        <taxon>Fungi</taxon>
        <taxon>Dikarya</taxon>
        <taxon>Basidiomycota</taxon>
        <taxon>Agaricomycotina</taxon>
        <taxon>Tremellomycetes</taxon>
        <taxon>Tremellales</taxon>
        <taxon>Cuniculitremaceae</taxon>
        <taxon>Kockovaella</taxon>
    </lineage>
</organism>
<comment type="caution">
    <text evidence="5">The sequence shown here is derived from an EMBL/GenBank/DDBJ whole genome shotgun (WGS) entry which is preliminary data.</text>
</comment>
<dbReference type="GeneID" id="33560784"/>
<sequence>MTTSAFLPSQPSQPYTKPTKAKHYKPTHPDLFKVEFSSANGTDQGPDEETYSSRLVAVREFPPNTVIAPLVNLSLAEEKAYSSVQYGVGSRDHFELNSDLLFMNHSCSPSVYLDLPLDQPHQWCIRTTSSGIQAGQPVTFFYPSTEWDMAQGFDCACGSKECLGQIRGAKYISLEDLEKRAPVNQHIKLLKAQQQEQEQQ</sequence>
<dbReference type="InterPro" id="IPR046341">
    <property type="entry name" value="SET_dom_sf"/>
</dbReference>
<reference evidence="5 6" key="1">
    <citation type="submission" date="2017-03" db="EMBL/GenBank/DDBJ databases">
        <title>Widespread Adenine N6-methylation of Active Genes in Fungi.</title>
        <authorList>
            <consortium name="DOE Joint Genome Institute"/>
            <person name="Mondo S.J."/>
            <person name="Dannebaum R.O."/>
            <person name="Kuo R.C."/>
            <person name="Louie K.B."/>
            <person name="Bewick A.J."/>
            <person name="Labutti K."/>
            <person name="Haridas S."/>
            <person name="Kuo A."/>
            <person name="Salamov A."/>
            <person name="Ahrendt S.R."/>
            <person name="Lau R."/>
            <person name="Bowen B.P."/>
            <person name="Lipzen A."/>
            <person name="Sullivan W."/>
            <person name="Andreopoulos W.B."/>
            <person name="Clum A."/>
            <person name="Lindquist E."/>
            <person name="Daum C."/>
            <person name="Northen T.R."/>
            <person name="Ramamoorthy G."/>
            <person name="Schmitz R.J."/>
            <person name="Gryganskyi A."/>
            <person name="Culley D."/>
            <person name="Magnuson J."/>
            <person name="James T.Y."/>
            <person name="O'Malley M.A."/>
            <person name="Stajich J.E."/>
            <person name="Spatafora J.W."/>
            <person name="Visel A."/>
            <person name="Grigoriev I.V."/>
        </authorList>
    </citation>
    <scope>NUCLEOTIDE SEQUENCE [LARGE SCALE GENOMIC DNA]</scope>
    <source>
        <strain evidence="5 6">NRRL Y-17943</strain>
    </source>
</reference>
<accession>A0A1Y1URK0</accession>
<dbReference type="GO" id="GO:0008168">
    <property type="term" value="F:methyltransferase activity"/>
    <property type="evidence" value="ECO:0007669"/>
    <property type="project" value="UniProtKB-KW"/>
</dbReference>
<dbReference type="InterPro" id="IPR053201">
    <property type="entry name" value="Flavunoidine_N-MTase"/>
</dbReference>
<feature type="compositionally biased region" description="Polar residues" evidence="3">
    <location>
        <begin position="1"/>
        <end position="16"/>
    </location>
</feature>
<evidence type="ECO:0000313" key="5">
    <source>
        <dbReference type="EMBL" id="ORX40688.1"/>
    </source>
</evidence>
<keyword evidence="1" id="KW-0489">Methyltransferase</keyword>
<feature type="domain" description="Post-SET" evidence="4">
    <location>
        <begin position="151"/>
        <end position="167"/>
    </location>
</feature>
<dbReference type="EMBL" id="NBSH01000001">
    <property type="protein sequence ID" value="ORX40688.1"/>
    <property type="molecule type" value="Genomic_DNA"/>
</dbReference>
<dbReference type="Gene3D" id="2.170.270.10">
    <property type="entry name" value="SET domain"/>
    <property type="match status" value="1"/>
</dbReference>
<proteinExistence type="predicted"/>
<evidence type="ECO:0000256" key="1">
    <source>
        <dbReference type="ARBA" id="ARBA00022603"/>
    </source>
</evidence>
<dbReference type="AlphaFoldDB" id="A0A1Y1URK0"/>
<dbReference type="RefSeq" id="XP_021874367.1">
    <property type="nucleotide sequence ID" value="XM_022018975.1"/>
</dbReference>
<dbReference type="STRING" id="4999.A0A1Y1URK0"/>
<dbReference type="PANTHER" id="PTHR12350">
    <property type="entry name" value="HISTONE-LYSINE N-METHYLTRANSFERASE-RELATED"/>
    <property type="match status" value="1"/>
</dbReference>
<dbReference type="Proteomes" id="UP000193218">
    <property type="component" value="Unassembled WGS sequence"/>
</dbReference>
<protein>
    <recommendedName>
        <fullName evidence="4">Post-SET domain-containing protein</fullName>
    </recommendedName>
</protein>
<dbReference type="OrthoDB" id="5984008at2759"/>